<dbReference type="EMBL" id="CP036432">
    <property type="protein sequence ID" value="QDV82167.1"/>
    <property type="molecule type" value="Genomic_DNA"/>
</dbReference>
<name>A0ABX5XK75_9BACT</name>
<dbReference type="RefSeq" id="WP_145207870.1">
    <property type="nucleotide sequence ID" value="NZ_CP036432.1"/>
</dbReference>
<sequence>MKMRSQIQIFACTARAVGVVAAGTLFWSSQVSKASRMLKDKPLSVTSCDLVDCVCVLTNDDDKPIPLHVGGLDIENQMVFLLGDKRLRRTERVRWFGCDSMAV</sequence>
<reference evidence="1 2" key="1">
    <citation type="submission" date="2019-02" db="EMBL/GenBank/DDBJ databases">
        <title>Deep-cultivation of Planctomycetes and their phenomic and genomic characterization uncovers novel biology.</title>
        <authorList>
            <person name="Wiegand S."/>
            <person name="Jogler M."/>
            <person name="Boedeker C."/>
            <person name="Pinto D."/>
            <person name="Vollmers J."/>
            <person name="Rivas-Marin E."/>
            <person name="Kohn T."/>
            <person name="Peeters S.H."/>
            <person name="Heuer A."/>
            <person name="Rast P."/>
            <person name="Oberbeckmann S."/>
            <person name="Bunk B."/>
            <person name="Jeske O."/>
            <person name="Meyerdierks A."/>
            <person name="Storesund J.E."/>
            <person name="Kallscheuer N."/>
            <person name="Luecker S."/>
            <person name="Lage O.M."/>
            <person name="Pohl T."/>
            <person name="Merkel B.J."/>
            <person name="Hornburger P."/>
            <person name="Mueller R.-W."/>
            <person name="Bruemmer F."/>
            <person name="Labrenz M."/>
            <person name="Spormann A.M."/>
            <person name="Op den Camp H."/>
            <person name="Overmann J."/>
            <person name="Amann R."/>
            <person name="Jetten M.S.M."/>
            <person name="Mascher T."/>
            <person name="Medema M.H."/>
            <person name="Devos D.P."/>
            <person name="Kaster A.-K."/>
            <person name="Ovreas L."/>
            <person name="Rohde M."/>
            <person name="Galperin M.Y."/>
            <person name="Jogler C."/>
        </authorList>
    </citation>
    <scope>NUCLEOTIDE SEQUENCE [LARGE SCALE GENOMIC DNA]</scope>
    <source>
        <strain evidence="1 2">TBK1r</strain>
    </source>
</reference>
<evidence type="ECO:0008006" key="3">
    <source>
        <dbReference type="Google" id="ProtNLM"/>
    </source>
</evidence>
<evidence type="ECO:0000313" key="1">
    <source>
        <dbReference type="EMBL" id="QDV82167.1"/>
    </source>
</evidence>
<evidence type="ECO:0000313" key="2">
    <source>
        <dbReference type="Proteomes" id="UP000318081"/>
    </source>
</evidence>
<organism evidence="1 2">
    <name type="scientific">Stieleria magnilauensis</name>
    <dbReference type="NCBI Taxonomy" id="2527963"/>
    <lineage>
        <taxon>Bacteria</taxon>
        <taxon>Pseudomonadati</taxon>
        <taxon>Planctomycetota</taxon>
        <taxon>Planctomycetia</taxon>
        <taxon>Pirellulales</taxon>
        <taxon>Pirellulaceae</taxon>
        <taxon>Stieleria</taxon>
    </lineage>
</organism>
<keyword evidence="2" id="KW-1185">Reference proteome</keyword>
<gene>
    <name evidence="1" type="ORF">TBK1r_10920</name>
</gene>
<protein>
    <recommendedName>
        <fullName evidence="3">Secreted protein</fullName>
    </recommendedName>
</protein>
<proteinExistence type="predicted"/>
<accession>A0ABX5XK75</accession>
<dbReference type="Proteomes" id="UP000318081">
    <property type="component" value="Chromosome"/>
</dbReference>